<name>A0A814EC95_9BILA</name>
<dbReference type="Pfam" id="PF03568">
    <property type="entry name" value="Separin_C"/>
    <property type="match status" value="1"/>
</dbReference>
<keyword evidence="4" id="KW-0159">Chromosome partition</keyword>
<dbReference type="PROSITE" id="PS51700">
    <property type="entry name" value="SEPARIN"/>
    <property type="match status" value="1"/>
</dbReference>
<dbReference type="GO" id="GO:0006508">
    <property type="term" value="P:proteolysis"/>
    <property type="evidence" value="ECO:0007669"/>
    <property type="project" value="InterPro"/>
</dbReference>
<evidence type="ECO:0000256" key="4">
    <source>
        <dbReference type="ARBA" id="ARBA00022829"/>
    </source>
</evidence>
<dbReference type="EMBL" id="CAJNOQ010002542">
    <property type="protein sequence ID" value="CAF0964442.1"/>
    <property type="molecule type" value="Genomic_DNA"/>
</dbReference>
<evidence type="ECO:0000256" key="2">
    <source>
        <dbReference type="ARBA" id="ARBA00012489"/>
    </source>
</evidence>
<evidence type="ECO:0000256" key="5">
    <source>
        <dbReference type="SAM" id="MobiDB-lite"/>
    </source>
</evidence>
<dbReference type="EMBL" id="CAJOBC010002542">
    <property type="protein sequence ID" value="CAF3738181.1"/>
    <property type="molecule type" value="Genomic_DNA"/>
</dbReference>
<evidence type="ECO:0000256" key="3">
    <source>
        <dbReference type="ARBA" id="ARBA00022801"/>
    </source>
</evidence>
<sequence>MPSPNSDSNILSVLTKANGDIKLLAQNYSSFQKLIDNCDVKLKSSSNYVLWLKYYVIFIKSALYSRLYPYIFLTRLTNIIYSFQNLSLEQKTVMLLIHSQLLDELVSQSAVLSPKLSVQYSCFILILSFMGGPHRQQQQNCNMFYSISYLIPEHLQQCTSFLNDRELQKCLQCTNVNKSKDFPTISSNDSSIINLLYELKRCLTDLTFLAIKDKQSTNVINHHHLKQHLSTLSKQNLVESLHKLCQHLLKWLNELKLSVEGGLLWFKNYENKDEQWTNDWCIATLFTIVQNFFLYDLDFQINGLLFEQHRLIIRENIHTFIQLVHLQMKLYKGKGSPQYLLSRTANYDNSRPIQYDMRCFNEFFLQMLKFVAKNLNLFKAQSQFFSDIQSYICFYFKIYESIDQKQMTWITSGYYFIQCICSYGFSLLYSKEITLGMDIHKTAISQLIYHMQEYPETYEENAIALLTEMLEQVIQCYRTSDFIDETEMYIRELIIKLFCLYRNINDLRTIILQWLKLKRDLQRKKPDLYEISLKNKSLYDYIPSSLQTSIEVKDLLLYELYEYRNANLKSYQFFHDKQRIINQLYENFYDGTNHLLCSRILIEKIKLEITKEKQTENIELQLNTLSMHLRKCSSLSSEHSIARMFLLLDYYLLKFQVYYGMLTSKMSDCIRNDHEEKKKAAESNINQIETFHTESMTMPSHKILEELSEKLFIKYLLKCWQMVKQQFASPLIIEQFKTYSLRYPIETELFYLNLHVCGSFFDLFQHCKEAGEIYLYLIEQLSDGHPDKVLLLVSYNRLILKSGQLLNYIPIHIKKSSYVKAVASISQYDIDEAQMLLSTAERYLIMRQFDLCSKTLSELEKRPIVQCPYTDSYFVRSQIYNLKSKLLLNTDVYDCSMKDEFLSLIEDSRSYCAQDLRTSLDIMDINRISEMKQFTFSPAIIHTLQTYLSQVLYLILLNFEIGLYRNSKNYILVGLEISLYLHSKRWFTLFLILNSYFFILSHQSECCQRKFDQIESHLKTFDYNDDLFVQLLYKWFDYVKCEYVYHTENYMETQKKLRSMYMMYEDQQDLLSHSYHRLIYKRLHVLYRLTYFQINRLTSTILVDNDKIMWETDASSLYVEFEYWIQAWLTWLSIVEQYPPEVISKLMWLSECYEPKNKAKIKCLSQWTENGTITQTKTSTSIDPKLLNNPLSPPNIFHSSPINFEQLSTEALETFVNNETSTPQKKVIITSKNKKQIDTPRGKNTVPSPATPLKLASAKLNEKDDGTTTPILSSAKKSTLFSAKGVRSIGRKKTVNLDDCGGETMTTTPISSVQEFMKNIDPPLDIVTPIRGASGMRKKKQLVPIDLINTTPRDELSASRPNRRAKIVAERRIHTQHLYEQRETIVSTTIATKKKDVIQIPSVTTPSLRKNSPLNRKRLDYLPPELLDEMENLQITPLKKGVYDEDDDEDVIVQSSQIKVDREQQQQPSTSRPLLEPNSDAYKDLLSKCFQLYNSLSYLPSAKLYRYLCEYLILLLGDQQPWMVATLIVSMQSMGFRYNALCIYQRKNRKDNDKATTTTSGASTPVDSISRDHLQHYIDAFHFRPLTIDYLKFSLINELPSKQVCLCFHYFSLIKNCLLLVQIRSNYYEPCLIRLEFPKILIKKFHYLIESNTKTLHGINDHKRYWLIRKYFERLFEFLLDDLNQIYLQSPVQWYLLPETTIFDCKKQMIDDALSKYLADGGSSEGNSVINKRFIEFCLHQTTFYLQNEVDIKEELRKLLKNEHLCTYLSEKTKLIETFLKIKQRTYQQQQNSDGHAQNLLLFLDNHLHTFPWEQLSCMSSLYKKVISHRLPTIILLDGMYKYYNFDLTNDETSPSEQQQQQQHSFDLTLMFNERQLCHRVDLNNGYYIVDPGNDLPRTKKRFQLFKQQSTIIEKWDGIIEAFPNQQQIKDIFQSREILLYMGHGSGSQFYPVDDVQKNSSRMCVLLMGCSSARLQSFGDFEAFGMPFAYLTCGAASVVGCLWDVTDRDIDTMTFHLIERLKQGDSLGDALKKGRLLCKLQCLNGAAPVIYGLPIRAIKSN</sequence>
<comment type="caution">
    <text evidence="7">The sequence shown here is derived from an EMBL/GenBank/DDBJ whole genome shotgun (WGS) entry which is preliminary data.</text>
</comment>
<feature type="domain" description="Peptidase C50" evidence="6">
    <location>
        <begin position="1883"/>
        <end position="1981"/>
    </location>
</feature>
<gene>
    <name evidence="7" type="ORF">GPM918_LOCUS11901</name>
    <name evidence="8" type="ORF">SRO942_LOCUS11902</name>
</gene>
<evidence type="ECO:0000313" key="8">
    <source>
        <dbReference type="EMBL" id="CAF3738181.1"/>
    </source>
</evidence>
<accession>A0A814EC95</accession>
<dbReference type="Proteomes" id="UP000663829">
    <property type="component" value="Unassembled WGS sequence"/>
</dbReference>
<reference evidence="7" key="1">
    <citation type="submission" date="2021-02" db="EMBL/GenBank/DDBJ databases">
        <authorList>
            <person name="Nowell W R."/>
        </authorList>
    </citation>
    <scope>NUCLEOTIDE SEQUENCE</scope>
</reference>
<evidence type="ECO:0000259" key="6">
    <source>
        <dbReference type="PROSITE" id="PS51700"/>
    </source>
</evidence>
<evidence type="ECO:0000313" key="9">
    <source>
        <dbReference type="Proteomes" id="UP000663829"/>
    </source>
</evidence>
<dbReference type="GO" id="GO:0051307">
    <property type="term" value="P:meiotic chromosome separation"/>
    <property type="evidence" value="ECO:0007669"/>
    <property type="project" value="TreeGrafter"/>
</dbReference>
<dbReference type="InterPro" id="IPR030397">
    <property type="entry name" value="SEPARIN_core_dom"/>
</dbReference>
<organism evidence="7 9">
    <name type="scientific">Didymodactylos carnosus</name>
    <dbReference type="NCBI Taxonomy" id="1234261"/>
    <lineage>
        <taxon>Eukaryota</taxon>
        <taxon>Metazoa</taxon>
        <taxon>Spiralia</taxon>
        <taxon>Gnathifera</taxon>
        <taxon>Rotifera</taxon>
        <taxon>Eurotatoria</taxon>
        <taxon>Bdelloidea</taxon>
        <taxon>Philodinida</taxon>
        <taxon>Philodinidae</taxon>
        <taxon>Didymodactylos</taxon>
    </lineage>
</organism>
<dbReference type="OrthoDB" id="10255632at2759"/>
<proteinExistence type="predicted"/>
<dbReference type="GO" id="GO:0072686">
    <property type="term" value="C:mitotic spindle"/>
    <property type="evidence" value="ECO:0007669"/>
    <property type="project" value="TreeGrafter"/>
</dbReference>
<dbReference type="PANTHER" id="PTHR12792">
    <property type="entry name" value="EXTRA SPINDLE POLES 1-RELATED"/>
    <property type="match status" value="1"/>
</dbReference>
<dbReference type="PANTHER" id="PTHR12792:SF0">
    <property type="entry name" value="SEPARIN"/>
    <property type="match status" value="1"/>
</dbReference>
<protein>
    <recommendedName>
        <fullName evidence="2">separase</fullName>
        <ecNumber evidence="2">3.4.22.49</ecNumber>
    </recommendedName>
</protein>
<evidence type="ECO:0000256" key="1">
    <source>
        <dbReference type="ARBA" id="ARBA00000451"/>
    </source>
</evidence>
<dbReference type="GO" id="GO:0005634">
    <property type="term" value="C:nucleus"/>
    <property type="evidence" value="ECO:0007669"/>
    <property type="project" value="InterPro"/>
</dbReference>
<dbReference type="EC" id="3.4.22.49" evidence="2"/>
<comment type="catalytic activity">
    <reaction evidence="1">
        <text>All bonds known to be hydrolyzed by this endopeptidase have arginine in P1 and an acidic residue in P4. P6 is often occupied by an acidic residue or by a hydroxy-amino-acid residue, the phosphorylation of which enhances cleavage.</text>
        <dbReference type="EC" id="3.4.22.49"/>
    </reaction>
</comment>
<dbReference type="Proteomes" id="UP000681722">
    <property type="component" value="Unassembled WGS sequence"/>
</dbReference>
<dbReference type="GO" id="GO:0004197">
    <property type="term" value="F:cysteine-type endopeptidase activity"/>
    <property type="evidence" value="ECO:0007669"/>
    <property type="project" value="InterPro"/>
</dbReference>
<evidence type="ECO:0000313" key="7">
    <source>
        <dbReference type="EMBL" id="CAF0964442.1"/>
    </source>
</evidence>
<keyword evidence="9" id="KW-1185">Reference proteome</keyword>
<dbReference type="GO" id="GO:0005737">
    <property type="term" value="C:cytoplasm"/>
    <property type="evidence" value="ECO:0007669"/>
    <property type="project" value="TreeGrafter"/>
</dbReference>
<feature type="region of interest" description="Disordered" evidence="5">
    <location>
        <begin position="1458"/>
        <end position="1477"/>
    </location>
</feature>
<dbReference type="InterPro" id="IPR005314">
    <property type="entry name" value="Peptidase_C50"/>
</dbReference>
<keyword evidence="3" id="KW-0378">Hydrolase</keyword>